<evidence type="ECO:0000313" key="1">
    <source>
        <dbReference type="EMBL" id="KAL2476283.1"/>
    </source>
</evidence>
<gene>
    <name evidence="1" type="ORF">Adt_37019</name>
</gene>
<dbReference type="AlphaFoldDB" id="A0ABD1QJ77"/>
<proteinExistence type="predicted"/>
<sequence>MDMYLSAFGWENLEDKFTDDLKHVVDGEELEQHDSRNWNKIKASLEFDSLNILLSTGREQEIERMKGANRKSTFVQATGSDLPEANNSGEANNISFYIAGIKPIGDWPRTLGQDEKAAQKIIRKVHPTVVSKQRRREDIDYVQRLIGNSLDSEVFPYGSVPLKTYLSDGDINLSAFGTANLEDKFTVDLKHVVEGEERNKAKASDRAIQRYVDPTEHHLQRNARYLGPGAFDSQFLLLLFGQTTY</sequence>
<accession>A0ABD1QJ77</accession>
<dbReference type="Proteomes" id="UP001604336">
    <property type="component" value="Unassembled WGS sequence"/>
</dbReference>
<dbReference type="EMBL" id="JBFOLK010000011">
    <property type="protein sequence ID" value="KAL2476283.1"/>
    <property type="molecule type" value="Genomic_DNA"/>
</dbReference>
<dbReference type="InterPro" id="IPR058921">
    <property type="entry name" value="PAP/OAS1-rel"/>
</dbReference>
<keyword evidence="2" id="KW-1185">Reference proteome</keyword>
<reference evidence="2" key="1">
    <citation type="submission" date="2024-07" db="EMBL/GenBank/DDBJ databases">
        <title>Two chromosome-level genome assemblies of Korean endemic species Abeliophyllum distichum and Forsythia ovata (Oleaceae).</title>
        <authorList>
            <person name="Jang H."/>
        </authorList>
    </citation>
    <scope>NUCLEOTIDE SEQUENCE [LARGE SCALE GENOMIC DNA]</scope>
</reference>
<comment type="caution">
    <text evidence="1">The sequence shown here is derived from an EMBL/GenBank/DDBJ whole genome shotgun (WGS) entry which is preliminary data.</text>
</comment>
<protein>
    <submittedName>
        <fullName evidence="1">Uncharacterized protein</fullName>
    </submittedName>
</protein>
<dbReference type="PANTHER" id="PTHR45979">
    <property type="entry name" value="PAP/OAS1 SUBSTRATE-BINDING DOMAIN SUPERFAMILY"/>
    <property type="match status" value="1"/>
</dbReference>
<evidence type="ECO:0000313" key="2">
    <source>
        <dbReference type="Proteomes" id="UP001604336"/>
    </source>
</evidence>
<organism evidence="1 2">
    <name type="scientific">Abeliophyllum distichum</name>
    <dbReference type="NCBI Taxonomy" id="126358"/>
    <lineage>
        <taxon>Eukaryota</taxon>
        <taxon>Viridiplantae</taxon>
        <taxon>Streptophyta</taxon>
        <taxon>Embryophyta</taxon>
        <taxon>Tracheophyta</taxon>
        <taxon>Spermatophyta</taxon>
        <taxon>Magnoliopsida</taxon>
        <taxon>eudicotyledons</taxon>
        <taxon>Gunneridae</taxon>
        <taxon>Pentapetalae</taxon>
        <taxon>asterids</taxon>
        <taxon>lamiids</taxon>
        <taxon>Lamiales</taxon>
        <taxon>Oleaceae</taxon>
        <taxon>Forsythieae</taxon>
        <taxon>Abeliophyllum</taxon>
    </lineage>
</organism>
<name>A0ABD1QJ77_9LAMI</name>
<dbReference type="PANTHER" id="PTHR45979:SF2">
    <property type="entry name" value="PAP_OAS1 SUBSTRATE-BINDING DOMAIN SUPERFAMILY"/>
    <property type="match status" value="1"/>
</dbReference>